<dbReference type="InterPro" id="IPR036397">
    <property type="entry name" value="RNaseH_sf"/>
</dbReference>
<name>A0AA41V2Q2_PAPNU</name>
<dbReference type="SUPFAM" id="SSF53098">
    <property type="entry name" value="Ribonuclease H-like"/>
    <property type="match status" value="1"/>
</dbReference>
<comment type="similarity">
    <text evidence="5">Belongs to the CAF1 family.</text>
</comment>
<keyword evidence="16" id="KW-0539">Nucleus</keyword>
<dbReference type="Proteomes" id="UP001177140">
    <property type="component" value="Unassembled WGS sequence"/>
</dbReference>
<sequence length="335" mass="38631">MSSAHKTLGKPIRIVDVYSHNVVTEFERIHVVLPRYPIVSMDTEFPGVIFKPTIDYHHQKQTPFEYYEVMKKNVDALKLIQVGLTLSDAQGNLPDFGTHRCIWQFNFSDFDVSKDSYAADSIHLLKNQGIDFDRNRREGIDSKMFARLLLQTRIVYNHVAAAGLFSQGIFYNYSVNWISFHGGYDFAYLIKILIHPEPLPTRLEDFMRLVTQFFGTRVYDIKHMMKSCEGLFGGLEKVGKTLGVDREVGNCHQAGSDSLLTLRTFFKLYAKHFTNQDIHGAYGGRLHDLTFHVDAPIRSNYQVVAPVRSNYGLNMYPYNCQMYRSQFPVYPNLIN</sequence>
<comment type="caution">
    <text evidence="18">The sequence shown here is derived from an EMBL/GenBank/DDBJ whole genome shotgun (WGS) entry which is preliminary data.</text>
</comment>
<dbReference type="EC" id="3.1.13.4" evidence="7"/>
<reference evidence="18" key="1">
    <citation type="submission" date="2022-03" db="EMBL/GenBank/DDBJ databases">
        <title>A functionally conserved STORR gene fusion in Papaver species that diverged 16.8 million years ago.</title>
        <authorList>
            <person name="Catania T."/>
        </authorList>
    </citation>
    <scope>NUCLEOTIDE SEQUENCE</scope>
    <source>
        <strain evidence="18">S-191538</strain>
    </source>
</reference>
<evidence type="ECO:0000256" key="16">
    <source>
        <dbReference type="ARBA" id="ARBA00023242"/>
    </source>
</evidence>
<keyword evidence="14" id="KW-0805">Transcription regulation</keyword>
<evidence type="ECO:0000256" key="9">
    <source>
        <dbReference type="ARBA" id="ARBA00022722"/>
    </source>
</evidence>
<dbReference type="Pfam" id="PF04857">
    <property type="entry name" value="CAF1"/>
    <property type="match status" value="2"/>
</dbReference>
<keyword evidence="12" id="KW-0269">Exonuclease</keyword>
<comment type="catalytic activity">
    <reaction evidence="1">
        <text>Exonucleolytic cleavage of poly(A) to 5'-AMP.</text>
        <dbReference type="EC" id="3.1.13.4"/>
    </reaction>
</comment>
<evidence type="ECO:0000256" key="1">
    <source>
        <dbReference type="ARBA" id="ARBA00001663"/>
    </source>
</evidence>
<dbReference type="InterPro" id="IPR039637">
    <property type="entry name" value="CNOT7/CNOT8/Pop2"/>
</dbReference>
<dbReference type="GO" id="GO:0046872">
    <property type="term" value="F:metal ion binding"/>
    <property type="evidence" value="ECO:0007669"/>
    <property type="project" value="UniProtKB-KW"/>
</dbReference>
<evidence type="ECO:0000256" key="3">
    <source>
        <dbReference type="ARBA" id="ARBA00004123"/>
    </source>
</evidence>
<dbReference type="PANTHER" id="PTHR10797">
    <property type="entry name" value="CCR4-NOT TRANSCRIPTION COMPLEX SUBUNIT"/>
    <property type="match status" value="1"/>
</dbReference>
<keyword evidence="8" id="KW-0963">Cytoplasm</keyword>
<evidence type="ECO:0000256" key="10">
    <source>
        <dbReference type="ARBA" id="ARBA00022723"/>
    </source>
</evidence>
<comment type="subunit">
    <text evidence="6">Component of the CCR4-NOT complex, at least composed of CRR4 and CAF1 proteins.</text>
</comment>
<evidence type="ECO:0000256" key="7">
    <source>
        <dbReference type="ARBA" id="ARBA00012161"/>
    </source>
</evidence>
<comment type="cofactor">
    <cofactor evidence="2">
        <name>a divalent metal cation</name>
        <dbReference type="ChEBI" id="CHEBI:60240"/>
    </cofactor>
</comment>
<keyword evidence="19" id="KW-1185">Reference proteome</keyword>
<evidence type="ECO:0000256" key="2">
    <source>
        <dbReference type="ARBA" id="ARBA00001968"/>
    </source>
</evidence>
<dbReference type="AlphaFoldDB" id="A0AA41V2Q2"/>
<evidence type="ECO:0000313" key="19">
    <source>
        <dbReference type="Proteomes" id="UP001177140"/>
    </source>
</evidence>
<dbReference type="GO" id="GO:0030014">
    <property type="term" value="C:CCR4-NOT complex"/>
    <property type="evidence" value="ECO:0007669"/>
    <property type="project" value="InterPro"/>
</dbReference>
<dbReference type="InterPro" id="IPR012337">
    <property type="entry name" value="RNaseH-like_sf"/>
</dbReference>
<evidence type="ECO:0000256" key="5">
    <source>
        <dbReference type="ARBA" id="ARBA00008372"/>
    </source>
</evidence>
<evidence type="ECO:0000256" key="6">
    <source>
        <dbReference type="ARBA" id="ARBA00011757"/>
    </source>
</evidence>
<dbReference type="GO" id="GO:0003723">
    <property type="term" value="F:RNA binding"/>
    <property type="evidence" value="ECO:0007669"/>
    <property type="project" value="UniProtKB-KW"/>
</dbReference>
<comment type="subcellular location">
    <subcellularLocation>
        <location evidence="4">Cytoplasm</location>
    </subcellularLocation>
    <subcellularLocation>
        <location evidence="3">Nucleus</location>
    </subcellularLocation>
</comment>
<dbReference type="Gene3D" id="3.30.420.10">
    <property type="entry name" value="Ribonuclease H-like superfamily/Ribonuclease H"/>
    <property type="match status" value="1"/>
</dbReference>
<dbReference type="EMBL" id="JAJJMA010092044">
    <property type="protein sequence ID" value="MCL7029612.1"/>
    <property type="molecule type" value="Genomic_DNA"/>
</dbReference>
<dbReference type="GO" id="GO:0005737">
    <property type="term" value="C:cytoplasm"/>
    <property type="evidence" value="ECO:0007669"/>
    <property type="project" value="UniProtKB-SubCell"/>
</dbReference>
<dbReference type="GO" id="GO:0005634">
    <property type="term" value="C:nucleus"/>
    <property type="evidence" value="ECO:0007669"/>
    <property type="project" value="UniProtKB-SubCell"/>
</dbReference>
<evidence type="ECO:0000256" key="12">
    <source>
        <dbReference type="ARBA" id="ARBA00022839"/>
    </source>
</evidence>
<keyword evidence="9" id="KW-0540">Nuclease</keyword>
<evidence type="ECO:0000256" key="4">
    <source>
        <dbReference type="ARBA" id="ARBA00004496"/>
    </source>
</evidence>
<evidence type="ECO:0000256" key="13">
    <source>
        <dbReference type="ARBA" id="ARBA00022884"/>
    </source>
</evidence>
<evidence type="ECO:0000256" key="17">
    <source>
        <dbReference type="ARBA" id="ARBA00025148"/>
    </source>
</evidence>
<evidence type="ECO:0000256" key="14">
    <source>
        <dbReference type="ARBA" id="ARBA00023015"/>
    </source>
</evidence>
<evidence type="ECO:0000313" key="18">
    <source>
        <dbReference type="EMBL" id="MCL7029612.1"/>
    </source>
</evidence>
<gene>
    <name evidence="18" type="ORF">MKW94_007297</name>
</gene>
<evidence type="ECO:0000256" key="8">
    <source>
        <dbReference type="ARBA" id="ARBA00022490"/>
    </source>
</evidence>
<evidence type="ECO:0000256" key="15">
    <source>
        <dbReference type="ARBA" id="ARBA00023163"/>
    </source>
</evidence>
<comment type="function">
    <text evidence="17">Ubiquitous transcription factor required for a diverse set of processes. It is a component of the CCR4 complex involved in the control of gene expression.</text>
</comment>
<keyword evidence="13" id="KW-0694">RNA-binding</keyword>
<accession>A0AA41V2Q2</accession>
<keyword evidence="15" id="KW-0804">Transcription</keyword>
<keyword evidence="11" id="KW-0378">Hydrolase</keyword>
<evidence type="ECO:0000256" key="11">
    <source>
        <dbReference type="ARBA" id="ARBA00022801"/>
    </source>
</evidence>
<keyword evidence="10" id="KW-0479">Metal-binding</keyword>
<dbReference type="GO" id="GO:0004535">
    <property type="term" value="F:poly(A)-specific ribonuclease activity"/>
    <property type="evidence" value="ECO:0007669"/>
    <property type="project" value="UniProtKB-EC"/>
</dbReference>
<proteinExistence type="inferred from homology"/>
<dbReference type="InterPro" id="IPR006941">
    <property type="entry name" value="RNase_CAF1"/>
</dbReference>
<protein>
    <recommendedName>
        <fullName evidence="7">poly(A)-specific ribonuclease</fullName>
        <ecNumber evidence="7">3.1.13.4</ecNumber>
    </recommendedName>
</protein>
<organism evidence="18 19">
    <name type="scientific">Papaver nudicaule</name>
    <name type="common">Iceland poppy</name>
    <dbReference type="NCBI Taxonomy" id="74823"/>
    <lineage>
        <taxon>Eukaryota</taxon>
        <taxon>Viridiplantae</taxon>
        <taxon>Streptophyta</taxon>
        <taxon>Embryophyta</taxon>
        <taxon>Tracheophyta</taxon>
        <taxon>Spermatophyta</taxon>
        <taxon>Magnoliopsida</taxon>
        <taxon>Ranunculales</taxon>
        <taxon>Papaveraceae</taxon>
        <taxon>Papaveroideae</taxon>
        <taxon>Papaver</taxon>
    </lineage>
</organism>